<evidence type="ECO:0000313" key="1">
    <source>
        <dbReference type="EMBL" id="KAK5164677.1"/>
    </source>
</evidence>
<dbReference type="InterPro" id="IPR032675">
    <property type="entry name" value="LRR_dom_sf"/>
</dbReference>
<dbReference type="GeneID" id="89931213"/>
<proteinExistence type="predicted"/>
<sequence length="415" mass="47321">MPEAALLNVRSWAAYTQMPAALLELLWSRQRNLRSLELTRLCTPQDEIMLLDTFDPHWVRWYPNFTELVVRPNIKDGACAAGHSLKHFVRPRIGDFLTYVLFDHADLRILLTFQNIKELVVYGHLWEEDDIHGRDWNEASPSTRDKLGEGLFPSQPPSFDTLLSNSAFKASNLRTLDLRDVNLRFCRESWFVFQDLKNLTSLALCYCLHPDVFLTALMRDSVPGLEETKLVHSVADGGGDRTLIELAVLLNTCISFYPPPDKANDQKAGLRTLILHLRNLGDDSQSTAHALGSRIGKHGKTLRSLCLDFRYSDRRKNPLPRAVVWHAAALKQLLRDFSQLRELAIAAPPCTWSYQAKRWYAEKKDFKAAINVIVDNTNLTVLNLLDWPLDYHPEAEPYLARLRPAPIGKAYQGPV</sequence>
<protein>
    <submittedName>
        <fullName evidence="1">Uncharacterized protein</fullName>
    </submittedName>
</protein>
<dbReference type="Proteomes" id="UP001337655">
    <property type="component" value="Unassembled WGS sequence"/>
</dbReference>
<reference evidence="1 2" key="1">
    <citation type="submission" date="2023-08" db="EMBL/GenBank/DDBJ databases">
        <title>Black Yeasts Isolated from many extreme environments.</title>
        <authorList>
            <person name="Coleine C."/>
            <person name="Stajich J.E."/>
            <person name="Selbmann L."/>
        </authorList>
    </citation>
    <scope>NUCLEOTIDE SEQUENCE [LARGE SCALE GENOMIC DNA]</scope>
    <source>
        <strain evidence="1 2">CCFEE 5935</strain>
    </source>
</reference>
<comment type="caution">
    <text evidence="1">The sequence shown here is derived from an EMBL/GenBank/DDBJ whole genome shotgun (WGS) entry which is preliminary data.</text>
</comment>
<accession>A0AAV9P0X0</accession>
<evidence type="ECO:0000313" key="2">
    <source>
        <dbReference type="Proteomes" id="UP001337655"/>
    </source>
</evidence>
<name>A0AAV9P0X0_9PEZI</name>
<gene>
    <name evidence="1" type="ORF">LTR77_009883</name>
</gene>
<keyword evidence="2" id="KW-1185">Reference proteome</keyword>
<dbReference type="AlphaFoldDB" id="A0AAV9P0X0"/>
<organism evidence="1 2">
    <name type="scientific">Saxophila tyrrhenica</name>
    <dbReference type="NCBI Taxonomy" id="1690608"/>
    <lineage>
        <taxon>Eukaryota</taxon>
        <taxon>Fungi</taxon>
        <taxon>Dikarya</taxon>
        <taxon>Ascomycota</taxon>
        <taxon>Pezizomycotina</taxon>
        <taxon>Dothideomycetes</taxon>
        <taxon>Dothideomycetidae</taxon>
        <taxon>Mycosphaerellales</taxon>
        <taxon>Extremaceae</taxon>
        <taxon>Saxophila</taxon>
    </lineage>
</organism>
<dbReference type="Gene3D" id="3.80.10.10">
    <property type="entry name" value="Ribonuclease Inhibitor"/>
    <property type="match status" value="1"/>
</dbReference>
<dbReference type="RefSeq" id="XP_064654925.1">
    <property type="nucleotide sequence ID" value="XM_064807109.1"/>
</dbReference>
<dbReference type="EMBL" id="JAVRRT010000019">
    <property type="protein sequence ID" value="KAK5164677.1"/>
    <property type="molecule type" value="Genomic_DNA"/>
</dbReference>
<dbReference type="SUPFAM" id="SSF52047">
    <property type="entry name" value="RNI-like"/>
    <property type="match status" value="1"/>
</dbReference>